<feature type="compositionally biased region" description="Acidic residues" evidence="10">
    <location>
        <begin position="80"/>
        <end position="91"/>
    </location>
</feature>
<dbReference type="GO" id="GO:0008270">
    <property type="term" value="F:zinc ion binding"/>
    <property type="evidence" value="ECO:0007669"/>
    <property type="project" value="UniProtKB-KW"/>
</dbReference>
<feature type="domain" description="C2H2-type" evidence="11">
    <location>
        <begin position="231"/>
        <end position="258"/>
    </location>
</feature>
<evidence type="ECO:0000256" key="5">
    <source>
        <dbReference type="ARBA" id="ARBA00022833"/>
    </source>
</evidence>
<dbReference type="Proteomes" id="UP001161247">
    <property type="component" value="Chromosome 5"/>
</dbReference>
<dbReference type="SUPFAM" id="SSF57667">
    <property type="entry name" value="beta-beta-alpha zinc fingers"/>
    <property type="match status" value="2"/>
</dbReference>
<evidence type="ECO:0000256" key="9">
    <source>
        <dbReference type="PROSITE-ProRule" id="PRU00042"/>
    </source>
</evidence>
<comment type="subcellular location">
    <subcellularLocation>
        <location evidence="1">Nucleus</location>
    </subcellularLocation>
</comment>
<evidence type="ECO:0000256" key="3">
    <source>
        <dbReference type="ARBA" id="ARBA00022737"/>
    </source>
</evidence>
<dbReference type="PROSITE" id="PS00028">
    <property type="entry name" value="ZINC_FINGER_C2H2_1"/>
    <property type="match status" value="2"/>
</dbReference>
<dbReference type="SMART" id="SM00355">
    <property type="entry name" value="ZnF_C2H2"/>
    <property type="match status" value="2"/>
</dbReference>
<keyword evidence="4 9" id="KW-0863">Zinc-finger</keyword>
<keyword evidence="2" id="KW-0479">Metal-binding</keyword>
<dbReference type="Pfam" id="PF13912">
    <property type="entry name" value="zf-C2H2_6"/>
    <property type="match status" value="2"/>
</dbReference>
<evidence type="ECO:0000313" key="12">
    <source>
        <dbReference type="EMBL" id="CAI9104960.1"/>
    </source>
</evidence>
<accession>A0AAV1DAX4</accession>
<keyword evidence="13" id="KW-1185">Reference proteome</keyword>
<keyword evidence="8" id="KW-0539">Nucleus</keyword>
<proteinExistence type="predicted"/>
<feature type="compositionally biased region" description="Basic residues" evidence="10">
    <location>
        <begin position="16"/>
        <end position="25"/>
    </location>
</feature>
<evidence type="ECO:0000256" key="10">
    <source>
        <dbReference type="SAM" id="MobiDB-lite"/>
    </source>
</evidence>
<dbReference type="PANTHER" id="PTHR26374">
    <property type="entry name" value="ZINC FINGER PROTEIN ZAT5"/>
    <property type="match status" value="1"/>
</dbReference>
<evidence type="ECO:0000256" key="1">
    <source>
        <dbReference type="ARBA" id="ARBA00004123"/>
    </source>
</evidence>
<gene>
    <name evidence="12" type="ORF">OLC1_LOCUS13761</name>
</gene>
<dbReference type="Gene3D" id="3.30.160.60">
    <property type="entry name" value="Classic Zinc Finger"/>
    <property type="match status" value="1"/>
</dbReference>
<keyword evidence="3" id="KW-0677">Repeat</keyword>
<dbReference type="EMBL" id="OX459122">
    <property type="protein sequence ID" value="CAI9104960.1"/>
    <property type="molecule type" value="Genomic_DNA"/>
</dbReference>
<evidence type="ECO:0000259" key="11">
    <source>
        <dbReference type="PROSITE" id="PS50157"/>
    </source>
</evidence>
<organism evidence="12 13">
    <name type="scientific">Oldenlandia corymbosa var. corymbosa</name>
    <dbReference type="NCBI Taxonomy" id="529605"/>
    <lineage>
        <taxon>Eukaryota</taxon>
        <taxon>Viridiplantae</taxon>
        <taxon>Streptophyta</taxon>
        <taxon>Embryophyta</taxon>
        <taxon>Tracheophyta</taxon>
        <taxon>Spermatophyta</taxon>
        <taxon>Magnoliopsida</taxon>
        <taxon>eudicotyledons</taxon>
        <taxon>Gunneridae</taxon>
        <taxon>Pentapetalae</taxon>
        <taxon>asterids</taxon>
        <taxon>lamiids</taxon>
        <taxon>Gentianales</taxon>
        <taxon>Rubiaceae</taxon>
        <taxon>Rubioideae</taxon>
        <taxon>Spermacoceae</taxon>
        <taxon>Hedyotis-Oldenlandia complex</taxon>
        <taxon>Oldenlandia</taxon>
    </lineage>
</organism>
<sequence>MEELSAGSNDLSMILRGKRTKRRQRPLSPVSDQPAVVPGSTSSSSSGGGRAGEDGDVLGYFYPLNPSSTTTNTSSTSDDQQQDDDDDEDDQDQDIANCLILLAQGDGHQRSRKKDSLSCVDEIKVEKLSSRRFTEMVISTTGSKVGFFVYECKTCNRTFPSFQALGGHRASHKKPKVVVTEEKLKAAINEHHQEEEEDHHHHHHQEIVVIKEEVTQPIQDSSTSKCKAKNHECSICGAEFSSGQALGGHMRRHRNPPPAMASSTTKVSMVVHQTSPVIGTVQEDVDEKSHVVKKKQRIDNKNVFQLDLNLPAPVEDDHHHHHHIHKDLKFQQQQQQHHLVFSATPALVDCHY</sequence>
<evidence type="ECO:0000256" key="6">
    <source>
        <dbReference type="ARBA" id="ARBA00023015"/>
    </source>
</evidence>
<feature type="region of interest" description="Disordered" evidence="10">
    <location>
        <begin position="1"/>
        <end position="91"/>
    </location>
</feature>
<feature type="compositionally biased region" description="Low complexity" evidence="10">
    <location>
        <begin position="67"/>
        <end position="79"/>
    </location>
</feature>
<keyword evidence="5" id="KW-0862">Zinc</keyword>
<dbReference type="AlphaFoldDB" id="A0AAV1DAX4"/>
<evidence type="ECO:0000256" key="8">
    <source>
        <dbReference type="ARBA" id="ARBA00023242"/>
    </source>
</evidence>
<dbReference type="GO" id="GO:0005634">
    <property type="term" value="C:nucleus"/>
    <property type="evidence" value="ECO:0007669"/>
    <property type="project" value="UniProtKB-SubCell"/>
</dbReference>
<keyword evidence="6" id="KW-0805">Transcription regulation</keyword>
<reference evidence="12" key="1">
    <citation type="submission" date="2023-03" db="EMBL/GenBank/DDBJ databases">
        <authorList>
            <person name="Julca I."/>
        </authorList>
    </citation>
    <scope>NUCLEOTIDE SEQUENCE</scope>
</reference>
<evidence type="ECO:0000256" key="2">
    <source>
        <dbReference type="ARBA" id="ARBA00022723"/>
    </source>
</evidence>
<name>A0AAV1DAX4_OLDCO</name>
<evidence type="ECO:0000313" key="13">
    <source>
        <dbReference type="Proteomes" id="UP001161247"/>
    </source>
</evidence>
<dbReference type="InterPro" id="IPR013087">
    <property type="entry name" value="Znf_C2H2_type"/>
</dbReference>
<dbReference type="InterPro" id="IPR036236">
    <property type="entry name" value="Znf_C2H2_sf"/>
</dbReference>
<feature type="domain" description="C2H2-type" evidence="11">
    <location>
        <begin position="150"/>
        <end position="177"/>
    </location>
</feature>
<dbReference type="PROSITE" id="PS50157">
    <property type="entry name" value="ZINC_FINGER_C2H2_2"/>
    <property type="match status" value="2"/>
</dbReference>
<evidence type="ECO:0000256" key="4">
    <source>
        <dbReference type="ARBA" id="ARBA00022771"/>
    </source>
</evidence>
<dbReference type="PANTHER" id="PTHR26374:SF456">
    <property type="entry name" value="ZINC FINGER PROTEIN ZAT5-LIKE"/>
    <property type="match status" value="1"/>
</dbReference>
<protein>
    <submittedName>
        <fullName evidence="12">OLC1v1003762C1</fullName>
    </submittedName>
</protein>
<feature type="compositionally biased region" description="Polar residues" evidence="10">
    <location>
        <begin position="1"/>
        <end position="11"/>
    </location>
</feature>
<keyword evidence="7" id="KW-0804">Transcription</keyword>
<evidence type="ECO:0000256" key="7">
    <source>
        <dbReference type="ARBA" id="ARBA00023163"/>
    </source>
</evidence>